<evidence type="ECO:0000313" key="4">
    <source>
        <dbReference type="Proteomes" id="UP000280296"/>
    </source>
</evidence>
<keyword evidence="4" id="KW-1185">Reference proteome</keyword>
<reference evidence="3 4" key="1">
    <citation type="submission" date="2018-12" db="EMBL/GenBank/DDBJ databases">
        <authorList>
            <person name="Toschakov S.V."/>
        </authorList>
    </citation>
    <scope>NUCLEOTIDE SEQUENCE [LARGE SCALE GENOMIC DNA]</scope>
    <source>
        <strain evidence="3 4">GM2012</strain>
    </source>
</reference>
<dbReference type="GO" id="GO:0016787">
    <property type="term" value="F:hydrolase activity"/>
    <property type="evidence" value="ECO:0007669"/>
    <property type="project" value="InterPro"/>
</dbReference>
<comment type="caution">
    <text evidence="3">The sequence shown here is derived from an EMBL/GenBank/DDBJ whole genome shotgun (WGS) entry which is preliminary data.</text>
</comment>
<proteinExistence type="predicted"/>
<sequence length="241" mass="26209">MHPRRRSIRSIALGLIAAALGAPAALALAADEAIDVTEGGEAIVLLHEGDLENWTVFVDPRTEPYSPESSTEGIFTVEDGVLHVTGERFACLTTTDAYQNYRLVLEFKWGETRWPPRAEAKRDSGVLLHCVGPDRIWTKSIECQIQEGDCGDFYMVGGTSLTVGGKAQTGGRFVKTTDAEKPNGEWNTIEVVCDGDRIVNIVNGTVVNEGTASSETAGRILLQSEGAEVFYRNVKLLPLDR</sequence>
<feature type="domain" description="3-keto-alpha-glucoside-1,2-lyase/3-keto-2-hydroxy-glucal hydratase" evidence="2">
    <location>
        <begin position="43"/>
        <end position="236"/>
    </location>
</feature>
<protein>
    <submittedName>
        <fullName evidence="3">DUF1080 domain-containing protein</fullName>
    </submittedName>
</protein>
<dbReference type="Pfam" id="PF06439">
    <property type="entry name" value="3keto-disac_hyd"/>
    <property type="match status" value="1"/>
</dbReference>
<dbReference type="OrthoDB" id="259356at2"/>
<dbReference type="AlphaFoldDB" id="A0A432MF86"/>
<evidence type="ECO:0000259" key="2">
    <source>
        <dbReference type="Pfam" id="PF06439"/>
    </source>
</evidence>
<name>A0A432MF86_9BACT</name>
<feature type="signal peptide" evidence="1">
    <location>
        <begin position="1"/>
        <end position="29"/>
    </location>
</feature>
<evidence type="ECO:0000313" key="3">
    <source>
        <dbReference type="EMBL" id="RUL84644.1"/>
    </source>
</evidence>
<evidence type="ECO:0000256" key="1">
    <source>
        <dbReference type="SAM" id="SignalP"/>
    </source>
</evidence>
<feature type="chain" id="PRO_5019584627" evidence="1">
    <location>
        <begin position="30"/>
        <end position="241"/>
    </location>
</feature>
<dbReference type="EMBL" id="RYZH01000047">
    <property type="protein sequence ID" value="RUL84644.1"/>
    <property type="molecule type" value="Genomic_DNA"/>
</dbReference>
<reference evidence="3 4" key="2">
    <citation type="submission" date="2019-01" db="EMBL/GenBank/DDBJ databases">
        <title>Tautonia sociabilis, a novel thermotolerant planctomycete of Isosphaeraceae family, isolated from a 4000 m deep subterranean habitat.</title>
        <authorList>
            <person name="Kovaleva O.L."/>
            <person name="Elcheninov A.G."/>
            <person name="Van Heerden E."/>
            <person name="Toshchakov S.V."/>
            <person name="Novikov A."/>
            <person name="Bonch-Osmolovskaya E.A."/>
            <person name="Kublanov I.V."/>
        </authorList>
    </citation>
    <scope>NUCLEOTIDE SEQUENCE [LARGE SCALE GENOMIC DNA]</scope>
    <source>
        <strain evidence="3 4">GM2012</strain>
    </source>
</reference>
<dbReference type="RefSeq" id="WP_126727241.1">
    <property type="nucleotide sequence ID" value="NZ_RYZH01000047.1"/>
</dbReference>
<accession>A0A432MF86</accession>
<dbReference type="PROSITE" id="PS51318">
    <property type="entry name" value="TAT"/>
    <property type="match status" value="1"/>
</dbReference>
<organism evidence="3 4">
    <name type="scientific">Tautonia sociabilis</name>
    <dbReference type="NCBI Taxonomy" id="2080755"/>
    <lineage>
        <taxon>Bacteria</taxon>
        <taxon>Pseudomonadati</taxon>
        <taxon>Planctomycetota</taxon>
        <taxon>Planctomycetia</taxon>
        <taxon>Isosphaerales</taxon>
        <taxon>Isosphaeraceae</taxon>
        <taxon>Tautonia</taxon>
    </lineage>
</organism>
<dbReference type="Proteomes" id="UP000280296">
    <property type="component" value="Unassembled WGS sequence"/>
</dbReference>
<dbReference type="InterPro" id="IPR006311">
    <property type="entry name" value="TAT_signal"/>
</dbReference>
<keyword evidence="1" id="KW-0732">Signal</keyword>
<gene>
    <name evidence="3" type="ORF">TsocGM_20030</name>
</gene>
<dbReference type="InterPro" id="IPR010496">
    <property type="entry name" value="AL/BT2_dom"/>
</dbReference>
<dbReference type="Gene3D" id="2.60.120.560">
    <property type="entry name" value="Exo-inulinase, domain 1"/>
    <property type="match status" value="1"/>
</dbReference>